<keyword evidence="2" id="KW-0732">Signal</keyword>
<gene>
    <name evidence="3" type="ORF">FNH13_05415</name>
</gene>
<evidence type="ECO:0000256" key="2">
    <source>
        <dbReference type="SAM" id="SignalP"/>
    </source>
</evidence>
<dbReference type="OrthoDB" id="4229445at2"/>
<sequence length="270" mass="28632">MKSTNTTRRSLSLVSAAAVAALVLTACGGEEEPAEETSAEETVDEQVDEVEETTDDAEETEATADDQTETEAPADDDTETEAPVGDAAQETADPATTGEAGDFETAAPGTEVAFGETAVLHAQEREEGEEYYAFGYIESSVTEIVAGDASFFDQFDDTEEYEGMTPYFIMSEHTVLYAEGDEGATNVEPGFEGILDDGSPAQGLIVISTGISECPNDYFEDFVTGATSTTCDVALAPEGQEVTGAAWTGVREIDGGWDENPYLEAPVIWQ</sequence>
<dbReference type="KEGG" id="orz:FNH13_05415"/>
<reference evidence="3 4" key="1">
    <citation type="submission" date="2019-07" db="EMBL/GenBank/DDBJ databases">
        <title>complete genome sequencing of Ornithinimicrobium sp. H23M54.</title>
        <authorList>
            <person name="Bae J.-W."/>
            <person name="Lee S.-Y."/>
        </authorList>
    </citation>
    <scope>NUCLEOTIDE SEQUENCE [LARGE SCALE GENOMIC DNA]</scope>
    <source>
        <strain evidence="3 4">H23M54</strain>
    </source>
</reference>
<keyword evidence="4" id="KW-1185">Reference proteome</keyword>
<dbReference type="RefSeq" id="WP_143782533.1">
    <property type="nucleotide sequence ID" value="NZ_CP041616.1"/>
</dbReference>
<accession>A0A516G8K8</accession>
<protein>
    <submittedName>
        <fullName evidence="3">Uncharacterized protein</fullName>
    </submittedName>
</protein>
<proteinExistence type="predicted"/>
<dbReference type="EMBL" id="CP041616">
    <property type="protein sequence ID" value="QDO87858.1"/>
    <property type="molecule type" value="Genomic_DNA"/>
</dbReference>
<feature type="region of interest" description="Disordered" evidence="1">
    <location>
        <begin position="27"/>
        <end position="103"/>
    </location>
</feature>
<feature type="compositionally biased region" description="Acidic residues" evidence="1">
    <location>
        <begin position="29"/>
        <end position="80"/>
    </location>
</feature>
<dbReference type="PROSITE" id="PS51257">
    <property type="entry name" value="PROKAR_LIPOPROTEIN"/>
    <property type="match status" value="1"/>
</dbReference>
<name>A0A516G8K8_9MICO</name>
<organism evidence="3 4">
    <name type="scientific">Ornithinimicrobium ciconiae</name>
    <dbReference type="NCBI Taxonomy" id="2594265"/>
    <lineage>
        <taxon>Bacteria</taxon>
        <taxon>Bacillati</taxon>
        <taxon>Actinomycetota</taxon>
        <taxon>Actinomycetes</taxon>
        <taxon>Micrococcales</taxon>
        <taxon>Ornithinimicrobiaceae</taxon>
        <taxon>Ornithinimicrobium</taxon>
    </lineage>
</organism>
<feature type="chain" id="PRO_5038479889" evidence="2">
    <location>
        <begin position="27"/>
        <end position="270"/>
    </location>
</feature>
<evidence type="ECO:0000256" key="1">
    <source>
        <dbReference type="SAM" id="MobiDB-lite"/>
    </source>
</evidence>
<evidence type="ECO:0000313" key="4">
    <source>
        <dbReference type="Proteomes" id="UP000315395"/>
    </source>
</evidence>
<evidence type="ECO:0000313" key="3">
    <source>
        <dbReference type="EMBL" id="QDO87858.1"/>
    </source>
</evidence>
<dbReference type="AlphaFoldDB" id="A0A516G8K8"/>
<feature type="signal peptide" evidence="2">
    <location>
        <begin position="1"/>
        <end position="26"/>
    </location>
</feature>
<dbReference type="Proteomes" id="UP000315395">
    <property type="component" value="Chromosome"/>
</dbReference>